<organism evidence="2 3">
    <name type="scientific">Calycina marina</name>
    <dbReference type="NCBI Taxonomy" id="1763456"/>
    <lineage>
        <taxon>Eukaryota</taxon>
        <taxon>Fungi</taxon>
        <taxon>Dikarya</taxon>
        <taxon>Ascomycota</taxon>
        <taxon>Pezizomycotina</taxon>
        <taxon>Leotiomycetes</taxon>
        <taxon>Helotiales</taxon>
        <taxon>Pezizellaceae</taxon>
        <taxon>Calycina</taxon>
    </lineage>
</organism>
<feature type="compositionally biased region" description="Basic and acidic residues" evidence="1">
    <location>
        <begin position="119"/>
        <end position="155"/>
    </location>
</feature>
<reference evidence="2" key="1">
    <citation type="journal article" date="2021" name="IMA Fungus">
        <title>Genomic characterization of three marine fungi, including Emericellopsis atlantica sp. nov. with signatures of a generalist lifestyle and marine biomass degradation.</title>
        <authorList>
            <person name="Hagestad O.C."/>
            <person name="Hou L."/>
            <person name="Andersen J.H."/>
            <person name="Hansen E.H."/>
            <person name="Altermark B."/>
            <person name="Li C."/>
            <person name="Kuhnert E."/>
            <person name="Cox R.J."/>
            <person name="Crous P.W."/>
            <person name="Spatafora J.W."/>
            <person name="Lail K."/>
            <person name="Amirebrahimi M."/>
            <person name="Lipzen A."/>
            <person name="Pangilinan J."/>
            <person name="Andreopoulos W."/>
            <person name="Hayes R.D."/>
            <person name="Ng V."/>
            <person name="Grigoriev I.V."/>
            <person name="Jackson S.A."/>
            <person name="Sutton T.D.S."/>
            <person name="Dobson A.D.W."/>
            <person name="Rama T."/>
        </authorList>
    </citation>
    <scope>NUCLEOTIDE SEQUENCE</scope>
    <source>
        <strain evidence="2">TRa3180A</strain>
    </source>
</reference>
<dbReference type="EMBL" id="MU253766">
    <property type="protein sequence ID" value="KAG9247670.1"/>
    <property type="molecule type" value="Genomic_DNA"/>
</dbReference>
<dbReference type="OrthoDB" id="309640at2759"/>
<gene>
    <name evidence="2" type="ORF">BJ878DRAFT_539089</name>
</gene>
<protein>
    <submittedName>
        <fullName evidence="2">Uncharacterized protein</fullName>
    </submittedName>
</protein>
<evidence type="ECO:0000313" key="3">
    <source>
        <dbReference type="Proteomes" id="UP000887226"/>
    </source>
</evidence>
<evidence type="ECO:0000256" key="1">
    <source>
        <dbReference type="SAM" id="MobiDB-lite"/>
    </source>
</evidence>
<accession>A0A9P7Z9Y1</accession>
<evidence type="ECO:0000313" key="2">
    <source>
        <dbReference type="EMBL" id="KAG9247670.1"/>
    </source>
</evidence>
<keyword evidence="3" id="KW-1185">Reference proteome</keyword>
<feature type="region of interest" description="Disordered" evidence="1">
    <location>
        <begin position="115"/>
        <end position="169"/>
    </location>
</feature>
<dbReference type="Proteomes" id="UP000887226">
    <property type="component" value="Unassembled WGS sequence"/>
</dbReference>
<sequence length="169" mass="19349">MGESFQPWALNLPPEFLNYVEQVAEPVINQDGYDKLLRDMKQRKLLVKVVIMRALGYKVFRAKLLGADETEEVRTIMGSGLVTKYFHFEVAKLTAQISLMLHSLSKFLYGFPPTLNPDDPEKPSHIREDASGTRRSFKTDQACKHAPSDGEDRVHVQHLPFQAGRPRRR</sequence>
<dbReference type="AlphaFoldDB" id="A0A9P7Z9Y1"/>
<name>A0A9P7Z9Y1_9HELO</name>
<proteinExistence type="predicted"/>
<comment type="caution">
    <text evidence="2">The sequence shown here is derived from an EMBL/GenBank/DDBJ whole genome shotgun (WGS) entry which is preliminary data.</text>
</comment>